<evidence type="ECO:0000313" key="2">
    <source>
        <dbReference type="EMBL" id="NGN65990.1"/>
    </source>
</evidence>
<comment type="caution">
    <text evidence="2">The sequence shown here is derived from an EMBL/GenBank/DDBJ whole genome shotgun (WGS) entry which is preliminary data.</text>
</comment>
<evidence type="ECO:0000313" key="3">
    <source>
        <dbReference type="Proteomes" id="UP000481583"/>
    </source>
</evidence>
<name>A0A6G4U2L8_9ACTN</name>
<organism evidence="2 3">
    <name type="scientific">Streptomyces coryli</name>
    <dbReference type="NCBI Taxonomy" id="1128680"/>
    <lineage>
        <taxon>Bacteria</taxon>
        <taxon>Bacillati</taxon>
        <taxon>Actinomycetota</taxon>
        <taxon>Actinomycetes</taxon>
        <taxon>Kitasatosporales</taxon>
        <taxon>Streptomycetaceae</taxon>
        <taxon>Streptomyces</taxon>
    </lineage>
</organism>
<dbReference type="Proteomes" id="UP000481583">
    <property type="component" value="Unassembled WGS sequence"/>
</dbReference>
<proteinExistence type="predicted"/>
<feature type="signal peptide" evidence="1">
    <location>
        <begin position="1"/>
        <end position="24"/>
    </location>
</feature>
<dbReference type="AlphaFoldDB" id="A0A6G4U2L8"/>
<evidence type="ECO:0000256" key="1">
    <source>
        <dbReference type="SAM" id="SignalP"/>
    </source>
</evidence>
<dbReference type="RefSeq" id="WP_165238941.1">
    <property type="nucleotide sequence ID" value="NZ_JAAKZV010000079.1"/>
</dbReference>
<reference evidence="2 3" key="1">
    <citation type="submission" date="2020-02" db="EMBL/GenBank/DDBJ databases">
        <title>Whole-genome analyses of novel actinobacteria.</title>
        <authorList>
            <person name="Sahin N."/>
        </authorList>
    </citation>
    <scope>NUCLEOTIDE SEQUENCE [LARGE SCALE GENOMIC DNA]</scope>
    <source>
        <strain evidence="2 3">A7024</strain>
    </source>
</reference>
<dbReference type="EMBL" id="JAAKZV010000079">
    <property type="protein sequence ID" value="NGN65990.1"/>
    <property type="molecule type" value="Genomic_DNA"/>
</dbReference>
<keyword evidence="3" id="KW-1185">Reference proteome</keyword>
<protein>
    <submittedName>
        <fullName evidence="2">Uncharacterized protein</fullName>
    </submittedName>
</protein>
<accession>A0A6G4U2L8</accession>
<gene>
    <name evidence="2" type="ORF">G5C51_19095</name>
</gene>
<feature type="chain" id="PRO_5038425799" evidence="1">
    <location>
        <begin position="25"/>
        <end position="352"/>
    </location>
</feature>
<sequence>MKRYGLSAALGAGLLALLSANVSAGAEPADGNSRCRPSLQILDGAGTVRGLGPRGLAAGDGVYWRGTQQHRIPLPAESERAVTAGMNKYGLIVGTIDGRHGFTYRPGATAVKLLPGAKSAGAVNDIGHVVGLTDDGDLGVWRHARLLRTLPLPEGYEDFAAHRAVDINNRGSVIGTILGPPPANGWPRPTHEVLWPADGSSPVPLADRLAPEETTPWTEAISDSGRIVGGQNPNLQPQPGRPVVFDPPYAGWPTLLEAEEGFPLDGPASMTDISPGGALAVGNADEFTAVGSWRPFAWNGSGPVRALPVLPGQTWPQARAEVADDRGRAGGSATDAEGVSHPVIWHCAVPQG</sequence>
<keyword evidence="1" id="KW-0732">Signal</keyword>